<evidence type="ECO:0000313" key="4">
    <source>
        <dbReference type="EMBL" id="PRP90520.1"/>
    </source>
</evidence>
<dbReference type="Pfam" id="PF01464">
    <property type="entry name" value="SLT"/>
    <property type="match status" value="1"/>
</dbReference>
<feature type="region of interest" description="Disordered" evidence="2">
    <location>
        <begin position="250"/>
        <end position="269"/>
    </location>
</feature>
<dbReference type="InterPro" id="IPR023346">
    <property type="entry name" value="Lysozyme-like_dom_sf"/>
</dbReference>
<dbReference type="SUPFAM" id="SSF53955">
    <property type="entry name" value="Lysozyme-like"/>
    <property type="match status" value="1"/>
</dbReference>
<feature type="domain" description="Transglycosylase SLT" evidence="3">
    <location>
        <begin position="121"/>
        <end position="223"/>
    </location>
</feature>
<dbReference type="EC" id="4.2.2.-" evidence="4"/>
<evidence type="ECO:0000256" key="2">
    <source>
        <dbReference type="SAM" id="MobiDB-lite"/>
    </source>
</evidence>
<sequence length="269" mass="28413">MSGARRSVDRAARVDERSPLVSFARRPRWWPPPTWIAPGLVLLGLAVACATGSRANDTSAPSPASSSAPKLTPTPAPTPTPLAEVDVDAAAAEASAPTPEPEPLPFDDEQLARIMAVQSIVAAAAAEHEVDPALINALIWVESKFQRRARGPAGAQGLMQLMPKTAGAMAKRLGRKRNSYDPDFNIHAGTLLLSRLLDRFEGDVGLALAGYNRGGGTVSKWVATGAPLPEGVQGFIARVLEAHAWFERMPPAPTTRTSARPRAGSASPR</sequence>
<feature type="region of interest" description="Disordered" evidence="2">
    <location>
        <begin position="53"/>
        <end position="82"/>
    </location>
</feature>
<dbReference type="Proteomes" id="UP000237968">
    <property type="component" value="Unassembled WGS sequence"/>
</dbReference>
<dbReference type="GO" id="GO:0016829">
    <property type="term" value="F:lyase activity"/>
    <property type="evidence" value="ECO:0007669"/>
    <property type="project" value="UniProtKB-KW"/>
</dbReference>
<name>A0A2S9XCJ1_9BACT</name>
<feature type="compositionally biased region" description="Low complexity" evidence="2">
    <location>
        <begin position="58"/>
        <end position="71"/>
    </location>
</feature>
<evidence type="ECO:0000259" key="3">
    <source>
        <dbReference type="Pfam" id="PF01464"/>
    </source>
</evidence>
<feature type="compositionally biased region" description="Low complexity" evidence="2">
    <location>
        <begin position="254"/>
        <end position="269"/>
    </location>
</feature>
<dbReference type="Gene3D" id="1.10.530.10">
    <property type="match status" value="1"/>
</dbReference>
<keyword evidence="4" id="KW-0456">Lyase</keyword>
<dbReference type="CDD" id="cd00254">
    <property type="entry name" value="LT-like"/>
    <property type="match status" value="1"/>
</dbReference>
<evidence type="ECO:0000256" key="1">
    <source>
        <dbReference type="ARBA" id="ARBA00007734"/>
    </source>
</evidence>
<dbReference type="AlphaFoldDB" id="A0A2S9XCJ1"/>
<protein>
    <submittedName>
        <fullName evidence="4">Soluble lytic murein transglycosylase</fullName>
        <ecNumber evidence="4">4.2.2.-</ecNumber>
    </submittedName>
</protein>
<organism evidence="4 5">
    <name type="scientific">Enhygromyxa salina</name>
    <dbReference type="NCBI Taxonomy" id="215803"/>
    <lineage>
        <taxon>Bacteria</taxon>
        <taxon>Pseudomonadati</taxon>
        <taxon>Myxococcota</taxon>
        <taxon>Polyangia</taxon>
        <taxon>Nannocystales</taxon>
        <taxon>Nannocystaceae</taxon>
        <taxon>Enhygromyxa</taxon>
    </lineage>
</organism>
<dbReference type="EMBL" id="PVNK01000279">
    <property type="protein sequence ID" value="PRP90520.1"/>
    <property type="molecule type" value="Genomic_DNA"/>
</dbReference>
<evidence type="ECO:0000313" key="5">
    <source>
        <dbReference type="Proteomes" id="UP000237968"/>
    </source>
</evidence>
<comment type="caution">
    <text evidence="4">The sequence shown here is derived from an EMBL/GenBank/DDBJ whole genome shotgun (WGS) entry which is preliminary data.</text>
</comment>
<accession>A0A2S9XCJ1</accession>
<gene>
    <name evidence="4" type="primary">slt_5</name>
    <name evidence="4" type="ORF">ENSA5_64350</name>
</gene>
<comment type="similarity">
    <text evidence="1">Belongs to the transglycosylase Slt family.</text>
</comment>
<reference evidence="4 5" key="1">
    <citation type="submission" date="2018-03" db="EMBL/GenBank/DDBJ databases">
        <title>Draft Genome Sequences of the Obligatory Marine Myxobacteria Enhygromyxa salina SWB005.</title>
        <authorList>
            <person name="Poehlein A."/>
            <person name="Moghaddam J.A."/>
            <person name="Harms H."/>
            <person name="Alanjari M."/>
            <person name="Koenig G.M."/>
            <person name="Daniel R."/>
            <person name="Schaeberle T.F."/>
        </authorList>
    </citation>
    <scope>NUCLEOTIDE SEQUENCE [LARGE SCALE GENOMIC DNA]</scope>
    <source>
        <strain evidence="4 5">SWB005</strain>
    </source>
</reference>
<dbReference type="InterPro" id="IPR008258">
    <property type="entry name" value="Transglycosylase_SLT_dom_1"/>
</dbReference>
<dbReference type="PANTHER" id="PTHR37423">
    <property type="entry name" value="SOLUBLE LYTIC MUREIN TRANSGLYCOSYLASE-RELATED"/>
    <property type="match status" value="1"/>
</dbReference>
<dbReference type="PANTHER" id="PTHR37423:SF2">
    <property type="entry name" value="MEMBRANE-BOUND LYTIC MUREIN TRANSGLYCOSYLASE C"/>
    <property type="match status" value="1"/>
</dbReference>
<keyword evidence="5" id="KW-1185">Reference proteome</keyword>
<proteinExistence type="inferred from homology"/>